<evidence type="ECO:0000313" key="2">
    <source>
        <dbReference type="Proteomes" id="UP001057402"/>
    </source>
</evidence>
<accession>A0ACB9MLJ9</accession>
<reference evidence="2" key="1">
    <citation type="journal article" date="2023" name="Front. Plant Sci.">
        <title>Chromosomal-level genome assembly of Melastoma candidum provides insights into trichome evolution.</title>
        <authorList>
            <person name="Zhong Y."/>
            <person name="Wu W."/>
            <person name="Sun C."/>
            <person name="Zou P."/>
            <person name="Liu Y."/>
            <person name="Dai S."/>
            <person name="Zhou R."/>
        </authorList>
    </citation>
    <scope>NUCLEOTIDE SEQUENCE [LARGE SCALE GENOMIC DNA]</scope>
</reference>
<proteinExistence type="predicted"/>
<comment type="caution">
    <text evidence="1">The sequence shown here is derived from an EMBL/GenBank/DDBJ whole genome shotgun (WGS) entry which is preliminary data.</text>
</comment>
<sequence>MNDEEAIKAHSYLWNLTFNFMSSMSLKCAVELRIPDAIHGHGCPMTLPELASALSIPDARIPFLGRLMRVLVHTGLIAVEEDERTFPKETRYALTPASRHLLSCTPLNLSPLVLFVLHPALVESFHCLSEWLQCPPGSGSASPFATSHGMSLWGYTRQDPRFCHAMQEGLATDAPWVGKMMLEKCKGVFDGVMTLVDVGGGTGELSRMVADEFPEMECIVMDLPHVVSESTTCGKNGNLRFVAGDMFEAVPAADMVLLKWILHDCILCAISNVIVI</sequence>
<organism evidence="1 2">
    <name type="scientific">Melastoma candidum</name>
    <dbReference type="NCBI Taxonomy" id="119954"/>
    <lineage>
        <taxon>Eukaryota</taxon>
        <taxon>Viridiplantae</taxon>
        <taxon>Streptophyta</taxon>
        <taxon>Embryophyta</taxon>
        <taxon>Tracheophyta</taxon>
        <taxon>Spermatophyta</taxon>
        <taxon>Magnoliopsida</taxon>
        <taxon>eudicotyledons</taxon>
        <taxon>Gunneridae</taxon>
        <taxon>Pentapetalae</taxon>
        <taxon>rosids</taxon>
        <taxon>malvids</taxon>
        <taxon>Myrtales</taxon>
        <taxon>Melastomataceae</taxon>
        <taxon>Melastomatoideae</taxon>
        <taxon>Melastomateae</taxon>
        <taxon>Melastoma</taxon>
    </lineage>
</organism>
<dbReference type="Proteomes" id="UP001057402">
    <property type="component" value="Chromosome 9"/>
</dbReference>
<dbReference type="EMBL" id="CM042888">
    <property type="protein sequence ID" value="KAI4325138.1"/>
    <property type="molecule type" value="Genomic_DNA"/>
</dbReference>
<gene>
    <name evidence="1" type="ORF">MLD38_030561</name>
</gene>
<keyword evidence="2" id="KW-1185">Reference proteome</keyword>
<evidence type="ECO:0000313" key="1">
    <source>
        <dbReference type="EMBL" id="KAI4325138.1"/>
    </source>
</evidence>
<name>A0ACB9MLJ9_9MYRT</name>
<protein>
    <submittedName>
        <fullName evidence="1">Uncharacterized protein</fullName>
    </submittedName>
</protein>